<accession>A0A1H3U6S9</accession>
<protein>
    <submittedName>
        <fullName evidence="1">Uncharacterized protein</fullName>
    </submittedName>
</protein>
<dbReference type="AlphaFoldDB" id="A0A1H3U6S9"/>
<dbReference type="OrthoDB" id="7701780at2"/>
<organism evidence="1 2">
    <name type="scientific">Jannaschia faecimaris</name>
    <dbReference type="NCBI Taxonomy" id="1244108"/>
    <lineage>
        <taxon>Bacteria</taxon>
        <taxon>Pseudomonadati</taxon>
        <taxon>Pseudomonadota</taxon>
        <taxon>Alphaproteobacteria</taxon>
        <taxon>Rhodobacterales</taxon>
        <taxon>Roseobacteraceae</taxon>
        <taxon>Jannaschia</taxon>
    </lineage>
</organism>
<reference evidence="2" key="1">
    <citation type="submission" date="2016-10" db="EMBL/GenBank/DDBJ databases">
        <authorList>
            <person name="Varghese N."/>
            <person name="Submissions S."/>
        </authorList>
    </citation>
    <scope>NUCLEOTIDE SEQUENCE [LARGE SCALE GENOMIC DNA]</scope>
    <source>
        <strain evidence="2">DSM 100420</strain>
    </source>
</reference>
<dbReference type="Proteomes" id="UP000198914">
    <property type="component" value="Unassembled WGS sequence"/>
</dbReference>
<dbReference type="EMBL" id="FNPX01000025">
    <property type="protein sequence ID" value="SDZ58194.1"/>
    <property type="molecule type" value="Genomic_DNA"/>
</dbReference>
<proteinExistence type="predicted"/>
<sequence>MTRALSLAELWVRLPFGLAEGASGTLPVVAAAYDPVEQDVYCEKVPGSDEVFRPLSATRNMDAALFASAVPVAHNFMDASDTDAYPLGLTLGEWYSATGAGS</sequence>
<keyword evidence="2" id="KW-1185">Reference proteome</keyword>
<evidence type="ECO:0000313" key="1">
    <source>
        <dbReference type="EMBL" id="SDZ58194.1"/>
    </source>
</evidence>
<gene>
    <name evidence="1" type="ORF">SAMN05444004_1259</name>
</gene>
<name>A0A1H3U6S9_9RHOB</name>
<dbReference type="RefSeq" id="WP_092647802.1">
    <property type="nucleotide sequence ID" value="NZ_FNPX01000025.1"/>
</dbReference>
<evidence type="ECO:0000313" key="2">
    <source>
        <dbReference type="Proteomes" id="UP000198914"/>
    </source>
</evidence>